<evidence type="ECO:0000256" key="3">
    <source>
        <dbReference type="ARBA" id="ARBA00014507"/>
    </source>
</evidence>
<accession>A0A157EK60</accession>
<dbReference type="InterPro" id="IPR016514">
    <property type="entry name" value="EcpA"/>
</dbReference>
<evidence type="ECO:0000256" key="2">
    <source>
        <dbReference type="ARBA" id="ARBA00007305"/>
    </source>
</evidence>
<evidence type="ECO:0000256" key="6">
    <source>
        <dbReference type="ARBA" id="ARBA00026091"/>
    </source>
</evidence>
<evidence type="ECO:0000313" key="9">
    <source>
        <dbReference type="Proteomes" id="UP000076008"/>
    </source>
</evidence>
<evidence type="ECO:0000256" key="4">
    <source>
        <dbReference type="ARBA" id="ARBA00022729"/>
    </source>
</evidence>
<evidence type="ECO:0000256" key="7">
    <source>
        <dbReference type="ARBA" id="ARBA00031192"/>
    </source>
</evidence>
<protein>
    <recommendedName>
        <fullName evidence="3">Common pilus major fimbrillin subunit EcpA</fullName>
    </recommendedName>
    <alternativeName>
        <fullName evidence="7">MatB fimbrillin</fullName>
    </alternativeName>
</protein>
<dbReference type="Pfam" id="PF16449">
    <property type="entry name" value="MatB"/>
    <property type="match status" value="1"/>
</dbReference>
<name>A0A157EK60_ENTCL</name>
<sequence length="261" mass="27822">MLSLSVANLFLLRKFLEMLSFFVFYSVVRKVISNNNFLAQQISLAIKWSILVLIKSAWLRVCSQEKKMKKLLLVASLVSVFAAANAMADVTASATASWDATATKDTTSMLVVTPLNSLTFQYAEGLNGFNSQDGAFDVTIQGQESATDFELTAQVISNTLTNASGDASTLDVGVAWNGNALSSASETVLVNSSSTSGLESLMADGAYNGAERVSDQSSFKFSISSATSDGTTPVTDYSALPDGYWTGDVKVQFNATWTTPA</sequence>
<evidence type="ECO:0000256" key="5">
    <source>
        <dbReference type="ARBA" id="ARBA00023263"/>
    </source>
</evidence>
<comment type="subcellular location">
    <subcellularLocation>
        <location evidence="1">Fimbrium</location>
    </subcellularLocation>
</comment>
<dbReference type="EMBL" id="FJXR01000016">
    <property type="protein sequence ID" value="CZV63624.1"/>
    <property type="molecule type" value="Genomic_DNA"/>
</dbReference>
<keyword evidence="4" id="KW-0732">Signal</keyword>
<reference evidence="8 9" key="1">
    <citation type="submission" date="2016-03" db="EMBL/GenBank/DDBJ databases">
        <authorList>
            <consortium name="Pathogen Informatics"/>
        </authorList>
    </citation>
    <scope>NUCLEOTIDE SEQUENCE [LARGE SCALE GENOMIC DNA]</scope>
    <source>
        <strain evidence="9">e1252</strain>
    </source>
</reference>
<proteinExistence type="inferred from homology"/>
<evidence type="ECO:0000256" key="1">
    <source>
        <dbReference type="ARBA" id="ARBA00004561"/>
    </source>
</evidence>
<dbReference type="Proteomes" id="UP000076008">
    <property type="component" value="Unassembled WGS sequence"/>
</dbReference>
<dbReference type="AlphaFoldDB" id="A0A157EK60"/>
<dbReference type="GO" id="GO:0009289">
    <property type="term" value="C:pilus"/>
    <property type="evidence" value="ECO:0007669"/>
    <property type="project" value="UniProtKB-SubCell"/>
</dbReference>
<comment type="subunit">
    <text evidence="6">Self-associates. Forms filaments. Interacts with EcpD.</text>
</comment>
<comment type="similarity">
    <text evidence="2">Belongs to the EcpA/MatB fimbrillin family.</text>
</comment>
<dbReference type="Gene3D" id="2.60.40.3290">
    <property type="entry name" value="Fimbrial protein EcpA"/>
    <property type="match status" value="1"/>
</dbReference>
<keyword evidence="5" id="KW-0281">Fimbrium</keyword>
<organism evidence="8 9">
    <name type="scientific">Enterobacter cloacae</name>
    <dbReference type="NCBI Taxonomy" id="550"/>
    <lineage>
        <taxon>Bacteria</taxon>
        <taxon>Pseudomonadati</taxon>
        <taxon>Pseudomonadota</taxon>
        <taxon>Gammaproteobacteria</taxon>
        <taxon>Enterobacterales</taxon>
        <taxon>Enterobacteriaceae</taxon>
        <taxon>Enterobacter</taxon>
        <taxon>Enterobacter cloacae complex</taxon>
    </lineage>
</organism>
<evidence type="ECO:0000313" key="8">
    <source>
        <dbReference type="EMBL" id="CZV63624.1"/>
    </source>
</evidence>
<dbReference type="InterPro" id="IPR038478">
    <property type="entry name" value="Fimbrillin_EcpA_sf"/>
</dbReference>
<gene>
    <name evidence="8" type="primary">matB_1</name>
    <name evidence="8" type="ORF">SAMEA2273318_02872</name>
</gene>